<protein>
    <submittedName>
        <fullName evidence="2">Putative lipoprotein</fullName>
    </submittedName>
</protein>
<dbReference type="PROSITE" id="PS51257">
    <property type="entry name" value="PROKAR_LIPOPROTEIN"/>
    <property type="match status" value="1"/>
</dbReference>
<evidence type="ECO:0000313" key="3">
    <source>
        <dbReference type="Proteomes" id="UP000000517"/>
    </source>
</evidence>
<evidence type="ECO:0000313" key="1">
    <source>
        <dbReference type="EMBL" id="ACX75226.1"/>
    </source>
</evidence>
<name>C9RRP0_FIBSS</name>
<dbReference type="Proteomes" id="UP000001497">
    <property type="component" value="Chromosome"/>
</dbReference>
<dbReference type="EMBL" id="CP002158">
    <property type="protein sequence ID" value="ADL26113.1"/>
    <property type="molecule type" value="Genomic_DNA"/>
</dbReference>
<accession>C9RRP0</accession>
<evidence type="ECO:0000313" key="4">
    <source>
        <dbReference type="Proteomes" id="UP000001497"/>
    </source>
</evidence>
<sequence>MTLVARHGAFLRGLFLLLVLALFLTGCTGGKPATDPAPQNVEAPADSLKALFSLTIYSPDGKSQDLDAVLFSVPNKRYRMELTGSLGIGVASLLWLPEGWQMVFPTEKMYMKGAGYMVGLLNDPSLPLVHIHQVAGLFDGRVVPENLEEVSVRDSVILGAADSDSSVVKIHEARDVLTRRYTYAEKDGEVLWLQTLGRDGKDEMLVIEEYKEFKGVKTPSKISFVRDSTTFLKLQVRRVTRGKSFGSGTWRLNIPRSYQRIGE</sequence>
<dbReference type="STRING" id="59374.FSU_2119"/>
<dbReference type="HOGENOM" id="CLU_1056668_0_0_0"/>
<dbReference type="KEGG" id="fsc:FSU_2119"/>
<dbReference type="KEGG" id="fsu:Fisuc_1631"/>
<dbReference type="AlphaFoldDB" id="C9RRP0"/>
<dbReference type="RefSeq" id="WP_014546306.1">
    <property type="nucleotide sequence ID" value="NC_013410.1"/>
</dbReference>
<reference evidence="2" key="3">
    <citation type="submission" date="2010-08" db="EMBL/GenBank/DDBJ databases">
        <authorList>
            <person name="Durkin A.S."/>
            <person name="Nelson K.E."/>
            <person name="Morrison M."/>
            <person name="Forsberg C.W."/>
            <person name="Wilson D.B."/>
            <person name="Russell J.B."/>
            <person name="Cann I.K.O."/>
            <person name="Mackie R.I."/>
            <person name="White B.A."/>
        </authorList>
    </citation>
    <scope>NUCLEOTIDE SEQUENCE</scope>
    <source>
        <strain evidence="2">S85</strain>
    </source>
</reference>
<dbReference type="Proteomes" id="UP000000517">
    <property type="component" value="Chromosome"/>
</dbReference>
<organism evidence="2 3">
    <name type="scientific">Fibrobacter succinogenes (strain ATCC 19169 / S85)</name>
    <dbReference type="NCBI Taxonomy" id="59374"/>
    <lineage>
        <taxon>Bacteria</taxon>
        <taxon>Pseudomonadati</taxon>
        <taxon>Fibrobacterota</taxon>
        <taxon>Fibrobacteria</taxon>
        <taxon>Fibrobacterales</taxon>
        <taxon>Fibrobacteraceae</taxon>
        <taxon>Fibrobacter</taxon>
    </lineage>
</organism>
<reference evidence="1 4" key="1">
    <citation type="submission" date="2009-10" db="EMBL/GenBank/DDBJ databases">
        <title>Complete sequence of Fibrobacter succinogenes subsp. succinogenes S85.</title>
        <authorList>
            <consortium name="US DOE Joint Genome Institute"/>
            <person name="Lucas S."/>
            <person name="Copeland A."/>
            <person name="Lapidus A."/>
            <person name="Glavina del Rio T."/>
            <person name="Tice H."/>
            <person name="Bruce D."/>
            <person name="Goodwin L."/>
            <person name="Pitluck S."/>
            <person name="Chertkov O."/>
            <person name="Detter J.C."/>
            <person name="Han C."/>
            <person name="Tapia R."/>
            <person name="Larimer F."/>
            <person name="Land M."/>
            <person name="Hauser L."/>
            <person name="Kyrpides N."/>
            <person name="Mikhailova N."/>
            <person name="Weimer P.J."/>
            <person name="Stevenson D.M."/>
            <person name="Boyum J."/>
            <person name="Brumm P.I."/>
            <person name="Mead D."/>
        </authorList>
    </citation>
    <scope>NUCLEOTIDE SEQUENCE [LARGE SCALE GENOMIC DNA]</scope>
    <source>
        <strain evidence="4">ATCC 19169 / S85</strain>
        <strain evidence="1">S85</strain>
    </source>
</reference>
<gene>
    <name evidence="1" type="ordered locus">Fisuc_1631</name>
    <name evidence="2" type="ordered locus">FSU_2119</name>
</gene>
<keyword evidence="4" id="KW-1185">Reference proteome</keyword>
<evidence type="ECO:0000313" key="2">
    <source>
        <dbReference type="EMBL" id="ADL26113.1"/>
    </source>
</evidence>
<dbReference type="PATRIC" id="fig|59374.8.peg.2034"/>
<dbReference type="EMBL" id="CP001792">
    <property type="protein sequence ID" value="ACX75226.1"/>
    <property type="molecule type" value="Genomic_DNA"/>
</dbReference>
<proteinExistence type="predicted"/>
<keyword evidence="2" id="KW-0449">Lipoprotein</keyword>
<reference evidence="3" key="2">
    <citation type="submission" date="2010-08" db="EMBL/GenBank/DDBJ databases">
        <title>Complete sequence of Fibrobacter succinogenes subsp. succinogenes S85.</title>
        <authorList>
            <person name="Durkin A.S."/>
            <person name="Nelson K.E."/>
            <person name="Morrison M."/>
            <person name="Forsberg C.W."/>
            <person name="Wilson D.B."/>
            <person name="Russell J.B."/>
            <person name="Cann I.K.O."/>
            <person name="Mackie R.I."/>
            <person name="White B.A."/>
        </authorList>
    </citation>
    <scope>NUCLEOTIDE SEQUENCE [LARGE SCALE GENOMIC DNA]</scope>
    <source>
        <strain evidence="3">ATCC 19169 / S85</strain>
    </source>
</reference>
<dbReference type="OrthoDB" id="9811241at2"/>